<sequence length="227" mass="24202">MGLRNTDSPAQLHTAAPSHGLVDIPRCVADTRDPLAAFPFPFSSPMQPDRPSSHRAASNHPPCTAAGSPMQPDSPLSTAAAREESGKEGRGRGGPVPGTKTGAPSRSRSCRGAKAASPEEGCTPSAPGPRRRSEDEATAASPNRSRTRTSPSSTLLSLLPLHQRGRLHVGKRSTSRNQEDDSVDPEYLPEENVDEQGMADWTEIPVEEKHLYGLVNVLKEVLLHLGV</sequence>
<dbReference type="Proteomes" id="UP001341281">
    <property type="component" value="Chromosome 08"/>
</dbReference>
<dbReference type="EMBL" id="CP144752">
    <property type="protein sequence ID" value="WVZ90170.1"/>
    <property type="molecule type" value="Genomic_DNA"/>
</dbReference>
<feature type="compositionally biased region" description="Basic residues" evidence="1">
    <location>
        <begin position="163"/>
        <end position="174"/>
    </location>
</feature>
<organism evidence="2 3">
    <name type="scientific">Paspalum notatum var. saurae</name>
    <dbReference type="NCBI Taxonomy" id="547442"/>
    <lineage>
        <taxon>Eukaryota</taxon>
        <taxon>Viridiplantae</taxon>
        <taxon>Streptophyta</taxon>
        <taxon>Embryophyta</taxon>
        <taxon>Tracheophyta</taxon>
        <taxon>Spermatophyta</taxon>
        <taxon>Magnoliopsida</taxon>
        <taxon>Liliopsida</taxon>
        <taxon>Poales</taxon>
        <taxon>Poaceae</taxon>
        <taxon>PACMAD clade</taxon>
        <taxon>Panicoideae</taxon>
        <taxon>Andropogonodae</taxon>
        <taxon>Paspaleae</taxon>
        <taxon>Paspalinae</taxon>
        <taxon>Paspalum</taxon>
    </lineage>
</organism>
<protein>
    <submittedName>
        <fullName evidence="2">Uncharacterized protein</fullName>
    </submittedName>
</protein>
<evidence type="ECO:0000256" key="1">
    <source>
        <dbReference type="SAM" id="MobiDB-lite"/>
    </source>
</evidence>
<proteinExistence type="predicted"/>
<dbReference type="AlphaFoldDB" id="A0AAQ3UHB4"/>
<evidence type="ECO:0000313" key="3">
    <source>
        <dbReference type="Proteomes" id="UP001341281"/>
    </source>
</evidence>
<feature type="compositionally biased region" description="Acidic residues" evidence="1">
    <location>
        <begin position="180"/>
        <end position="194"/>
    </location>
</feature>
<feature type="region of interest" description="Disordered" evidence="1">
    <location>
        <begin position="35"/>
        <end position="196"/>
    </location>
</feature>
<feature type="compositionally biased region" description="Polar residues" evidence="1">
    <location>
        <begin position="1"/>
        <end position="11"/>
    </location>
</feature>
<name>A0AAQ3UHB4_PASNO</name>
<feature type="compositionally biased region" description="Basic and acidic residues" evidence="1">
    <location>
        <begin position="81"/>
        <end position="91"/>
    </location>
</feature>
<evidence type="ECO:0000313" key="2">
    <source>
        <dbReference type="EMBL" id="WVZ90170.1"/>
    </source>
</evidence>
<feature type="compositionally biased region" description="Low complexity" evidence="1">
    <location>
        <begin position="141"/>
        <end position="161"/>
    </location>
</feature>
<accession>A0AAQ3UHB4</accession>
<keyword evidence="3" id="KW-1185">Reference proteome</keyword>
<feature type="region of interest" description="Disordered" evidence="1">
    <location>
        <begin position="1"/>
        <end position="22"/>
    </location>
</feature>
<gene>
    <name evidence="2" type="ORF">U9M48_036497</name>
</gene>
<feature type="compositionally biased region" description="Low complexity" evidence="1">
    <location>
        <begin position="36"/>
        <end position="45"/>
    </location>
</feature>
<reference evidence="2 3" key="1">
    <citation type="submission" date="2024-02" db="EMBL/GenBank/DDBJ databases">
        <title>High-quality chromosome-scale genome assembly of Pensacola bahiagrass (Paspalum notatum Flugge var. saurae).</title>
        <authorList>
            <person name="Vega J.M."/>
            <person name="Podio M."/>
            <person name="Orjuela J."/>
            <person name="Siena L.A."/>
            <person name="Pessino S.C."/>
            <person name="Combes M.C."/>
            <person name="Mariac C."/>
            <person name="Albertini E."/>
            <person name="Pupilli F."/>
            <person name="Ortiz J.P.A."/>
            <person name="Leblanc O."/>
        </authorList>
    </citation>
    <scope>NUCLEOTIDE SEQUENCE [LARGE SCALE GENOMIC DNA]</scope>
    <source>
        <strain evidence="2">R1</strain>
        <tissue evidence="2">Leaf</tissue>
    </source>
</reference>